<name>A0A7X3IHA7_9BACL</name>
<comment type="caution">
    <text evidence="2">The sequence shown here is derived from an EMBL/GenBank/DDBJ whole genome shotgun (WGS) entry which is preliminary data.</text>
</comment>
<organism evidence="2 3">
    <name type="scientific">Paenibacillus dendrobii</name>
    <dbReference type="NCBI Taxonomy" id="2691084"/>
    <lineage>
        <taxon>Bacteria</taxon>
        <taxon>Bacillati</taxon>
        <taxon>Bacillota</taxon>
        <taxon>Bacilli</taxon>
        <taxon>Bacillales</taxon>
        <taxon>Paenibacillaceae</taxon>
        <taxon>Paenibacillus</taxon>
    </lineage>
</organism>
<protein>
    <submittedName>
        <fullName evidence="2">Uncharacterized protein</fullName>
    </submittedName>
</protein>
<gene>
    <name evidence="2" type="ORF">GRF59_06565</name>
</gene>
<feature type="transmembrane region" description="Helical" evidence="1">
    <location>
        <begin position="7"/>
        <end position="27"/>
    </location>
</feature>
<reference evidence="2 3" key="1">
    <citation type="submission" date="2019-12" db="EMBL/GenBank/DDBJ databases">
        <title>Paenibacillus sp. nov., an endophytic bacterium isolated from the stem of Dendrobium.</title>
        <authorList>
            <person name="Zhao R."/>
        </authorList>
    </citation>
    <scope>NUCLEOTIDE SEQUENCE [LARGE SCALE GENOMIC DNA]</scope>
    <source>
        <strain evidence="2 3">HJL G12</strain>
    </source>
</reference>
<accession>A0A7X3IHA7</accession>
<keyword evidence="3" id="KW-1185">Reference proteome</keyword>
<dbReference type="RefSeq" id="WP_160496809.1">
    <property type="nucleotide sequence ID" value="NZ_WUBI01000001.1"/>
</dbReference>
<keyword evidence="1" id="KW-0812">Transmembrane</keyword>
<evidence type="ECO:0000313" key="3">
    <source>
        <dbReference type="Proteomes" id="UP000460318"/>
    </source>
</evidence>
<dbReference type="AlphaFoldDB" id="A0A7X3IHA7"/>
<sequence length="166" mass="18983">MNKKKLIIPFILLIILLIPFGISYFSYQSQQISNEGAEAFSQRLQAALSDHKPFKMSDLTPVDWDKIVVFHPYATKSEMEKTTGITWTTRTSYVGYLLERTFLGEYPLDDDSLNKLVFMKEGSVVLDVTLNRSTADFTAIQEIRHDQELQLAPEDHGHKIVISTLK</sequence>
<proteinExistence type="predicted"/>
<dbReference type="EMBL" id="WUBI01000001">
    <property type="protein sequence ID" value="MWV43291.1"/>
    <property type="molecule type" value="Genomic_DNA"/>
</dbReference>
<evidence type="ECO:0000256" key="1">
    <source>
        <dbReference type="SAM" id="Phobius"/>
    </source>
</evidence>
<keyword evidence="1" id="KW-1133">Transmembrane helix</keyword>
<dbReference type="Proteomes" id="UP000460318">
    <property type="component" value="Unassembled WGS sequence"/>
</dbReference>
<evidence type="ECO:0000313" key="2">
    <source>
        <dbReference type="EMBL" id="MWV43291.1"/>
    </source>
</evidence>
<keyword evidence="1" id="KW-0472">Membrane</keyword>